<comment type="caution">
    <text evidence="3">The sequence shown here is derived from an EMBL/GenBank/DDBJ whole genome shotgun (WGS) entry which is preliminary data.</text>
</comment>
<accession>A0A6M0CHK4</accession>
<protein>
    <submittedName>
        <fullName evidence="3">Uncharacterized protein</fullName>
    </submittedName>
</protein>
<dbReference type="AlphaFoldDB" id="A0A6M0CHK4"/>
<dbReference type="SUPFAM" id="SSF53474">
    <property type="entry name" value="alpha/beta-Hydrolases"/>
    <property type="match status" value="1"/>
</dbReference>
<name>A0A6M0CHK4_9FLAO</name>
<keyword evidence="2" id="KW-0378">Hydrolase</keyword>
<keyword evidence="4" id="KW-1185">Reference proteome</keyword>
<dbReference type="PANTHER" id="PTHR40841">
    <property type="entry name" value="SIDEROPHORE TRIACETYLFUSARININE C ESTERASE"/>
    <property type="match status" value="1"/>
</dbReference>
<dbReference type="EMBL" id="JAABOQ010000003">
    <property type="protein sequence ID" value="NER17428.1"/>
    <property type="molecule type" value="Genomic_DNA"/>
</dbReference>
<comment type="similarity">
    <text evidence="1">Belongs to the esterase D family.</text>
</comment>
<dbReference type="Gene3D" id="3.40.50.1820">
    <property type="entry name" value="alpha/beta hydrolase"/>
    <property type="match status" value="1"/>
</dbReference>
<dbReference type="InterPro" id="IPR029058">
    <property type="entry name" value="AB_hydrolase_fold"/>
</dbReference>
<sequence>MGKTFFVALLLFLNTHLFAQKNKKINEVGSIKMFNSESLGDLREIQIFLPEDYSNSQQNYPVLYVLDGQRYFLHAVSLQKSFIQFRQTPGFIIVGINKKQSDRNRNYNSNSKIFLEFIENEVIRYIDSEFRTSDIRMLFGWGYAGGFVFETMTSNPELFDAYIAASPFPLESKISKIDGLISNVPGFDSSIYFTSEIEEGGVLKGSRQLRDLLSTKASNSLRWTFKELKEEEHRSTPFTSLYHGITKYFEYYPELQFKNLEEYEKEGGFDNVLSYHKKRASQYGFAEELSDWTMFSLTRNVIRAKNLDLFDFFMKRFEKSGFIERLNVSRSCLIAEFYLENNRPEKAIEIFKRISNGNPASIRPLQGLAESYLILNKKALARKFFKKVEKLNEQN</sequence>
<dbReference type="Pfam" id="PF00756">
    <property type="entry name" value="Esterase"/>
    <property type="match status" value="1"/>
</dbReference>
<organism evidence="3 4">
    <name type="scientific">Spongiivirga citrea</name>
    <dbReference type="NCBI Taxonomy" id="1481457"/>
    <lineage>
        <taxon>Bacteria</taxon>
        <taxon>Pseudomonadati</taxon>
        <taxon>Bacteroidota</taxon>
        <taxon>Flavobacteriia</taxon>
        <taxon>Flavobacteriales</taxon>
        <taxon>Flavobacteriaceae</taxon>
        <taxon>Spongiivirga</taxon>
    </lineage>
</organism>
<dbReference type="Gene3D" id="1.25.40.10">
    <property type="entry name" value="Tetratricopeptide repeat domain"/>
    <property type="match status" value="1"/>
</dbReference>
<dbReference type="InterPro" id="IPR000801">
    <property type="entry name" value="Esterase-like"/>
</dbReference>
<dbReference type="RefSeq" id="WP_164031897.1">
    <property type="nucleotide sequence ID" value="NZ_JAABOQ010000003.1"/>
</dbReference>
<dbReference type="InterPro" id="IPR011990">
    <property type="entry name" value="TPR-like_helical_dom_sf"/>
</dbReference>
<evidence type="ECO:0000313" key="3">
    <source>
        <dbReference type="EMBL" id="NER17428.1"/>
    </source>
</evidence>
<dbReference type="PANTHER" id="PTHR40841:SF2">
    <property type="entry name" value="SIDEROPHORE-DEGRADING ESTERASE (EUROFUNG)"/>
    <property type="match status" value="1"/>
</dbReference>
<reference evidence="3 4" key="1">
    <citation type="submission" date="2020-01" db="EMBL/GenBank/DDBJ databases">
        <title>Spongiivirga citrea KCTC 32990T.</title>
        <authorList>
            <person name="Wang G."/>
        </authorList>
    </citation>
    <scope>NUCLEOTIDE SEQUENCE [LARGE SCALE GENOMIC DNA]</scope>
    <source>
        <strain evidence="3 4">KCTC 32990</strain>
    </source>
</reference>
<gene>
    <name evidence="3" type="ORF">GWK10_09410</name>
</gene>
<evidence type="ECO:0000313" key="4">
    <source>
        <dbReference type="Proteomes" id="UP000474296"/>
    </source>
</evidence>
<dbReference type="InterPro" id="IPR052558">
    <property type="entry name" value="Siderophore_Hydrolase_D"/>
</dbReference>
<evidence type="ECO:0000256" key="2">
    <source>
        <dbReference type="ARBA" id="ARBA00022801"/>
    </source>
</evidence>
<dbReference type="SUPFAM" id="SSF48452">
    <property type="entry name" value="TPR-like"/>
    <property type="match status" value="1"/>
</dbReference>
<proteinExistence type="inferred from homology"/>
<dbReference type="GO" id="GO:0016788">
    <property type="term" value="F:hydrolase activity, acting on ester bonds"/>
    <property type="evidence" value="ECO:0007669"/>
    <property type="project" value="TreeGrafter"/>
</dbReference>
<evidence type="ECO:0000256" key="1">
    <source>
        <dbReference type="ARBA" id="ARBA00005622"/>
    </source>
</evidence>
<dbReference type="Proteomes" id="UP000474296">
    <property type="component" value="Unassembled WGS sequence"/>
</dbReference>